<sequence>MERQPKLLRLSYRKAGNYLLTLELSWKSAEPCSSGYDSPSLRMWDAGGTTMIVTLQSFLDHLLINLSLSLQAAFEETSTRPT</sequence>
<comment type="caution">
    <text evidence="1">The sequence shown here is derived from an EMBL/GenBank/DDBJ whole genome shotgun (WGS) entry which is preliminary data.</text>
</comment>
<evidence type="ECO:0000313" key="2">
    <source>
        <dbReference type="EMBL" id="KAF4135500.1"/>
    </source>
</evidence>
<name>A0A833W3R5_PHYIN</name>
<evidence type="ECO:0000313" key="1">
    <source>
        <dbReference type="EMBL" id="KAF4028428.1"/>
    </source>
</evidence>
<protein>
    <submittedName>
        <fullName evidence="1">Uncharacterized protein</fullName>
    </submittedName>
</protein>
<accession>A0A833W3R5</accession>
<dbReference type="AlphaFoldDB" id="A0A833W3R5"/>
<dbReference type="EMBL" id="JAACNO010002022">
    <property type="protein sequence ID" value="KAF4136071.1"/>
    <property type="molecule type" value="Genomic_DNA"/>
</dbReference>
<gene>
    <name evidence="1" type="ORF">GN244_ATG19890</name>
    <name evidence="3" type="ORF">GN958_ATG14741</name>
    <name evidence="2" type="ORF">GN958_ATG15299</name>
</gene>
<dbReference type="Proteomes" id="UP000704712">
    <property type="component" value="Unassembled WGS sequence"/>
</dbReference>
<dbReference type="EMBL" id="WSZM01001051">
    <property type="protein sequence ID" value="KAF4028428.1"/>
    <property type="molecule type" value="Genomic_DNA"/>
</dbReference>
<dbReference type="Proteomes" id="UP000602510">
    <property type="component" value="Unassembled WGS sequence"/>
</dbReference>
<keyword evidence="4" id="KW-1185">Reference proteome</keyword>
<dbReference type="EMBL" id="JAACNO010002148">
    <property type="protein sequence ID" value="KAF4135500.1"/>
    <property type="molecule type" value="Genomic_DNA"/>
</dbReference>
<organism evidence="1 4">
    <name type="scientific">Phytophthora infestans</name>
    <name type="common">Potato late blight agent</name>
    <name type="synonym">Botrytis infestans</name>
    <dbReference type="NCBI Taxonomy" id="4787"/>
    <lineage>
        <taxon>Eukaryota</taxon>
        <taxon>Sar</taxon>
        <taxon>Stramenopiles</taxon>
        <taxon>Oomycota</taxon>
        <taxon>Peronosporomycetes</taxon>
        <taxon>Peronosporales</taxon>
        <taxon>Peronosporaceae</taxon>
        <taxon>Phytophthora</taxon>
    </lineage>
</organism>
<proteinExistence type="predicted"/>
<evidence type="ECO:0000313" key="4">
    <source>
        <dbReference type="Proteomes" id="UP000602510"/>
    </source>
</evidence>
<reference evidence="1" key="1">
    <citation type="submission" date="2020-04" db="EMBL/GenBank/DDBJ databases">
        <title>Hybrid Assembly of Korean Phytophthora infestans isolates.</title>
        <authorList>
            <person name="Prokchorchik M."/>
            <person name="Lee Y."/>
            <person name="Seo J."/>
            <person name="Cho J.-H."/>
            <person name="Park Y.-E."/>
            <person name="Jang D.-C."/>
            <person name="Im J.-S."/>
            <person name="Choi J.-G."/>
            <person name="Park H.-J."/>
            <person name="Lee G.-B."/>
            <person name="Lee Y.-G."/>
            <person name="Hong S.-Y."/>
            <person name="Cho K."/>
            <person name="Sohn K.H."/>
        </authorList>
    </citation>
    <scope>NUCLEOTIDE SEQUENCE</scope>
    <source>
        <strain evidence="1">KR_1_A1</strain>
        <strain evidence="2">KR_2_A2</strain>
    </source>
</reference>
<evidence type="ECO:0000313" key="3">
    <source>
        <dbReference type="EMBL" id="KAF4136071.1"/>
    </source>
</evidence>